<dbReference type="PROSITE" id="PS51718">
    <property type="entry name" value="G_DYNAMIN_2"/>
    <property type="match status" value="1"/>
</dbReference>
<feature type="compositionally biased region" description="Low complexity" evidence="4">
    <location>
        <begin position="767"/>
        <end position="776"/>
    </location>
</feature>
<dbReference type="EMBL" id="JAVRRD010000001">
    <property type="protein sequence ID" value="KAK5064291.1"/>
    <property type="molecule type" value="Genomic_DNA"/>
</dbReference>
<dbReference type="InterPro" id="IPR001401">
    <property type="entry name" value="Dynamin_GTPase"/>
</dbReference>
<accession>A0AAV9NQQ9</accession>
<dbReference type="InterPro" id="IPR020850">
    <property type="entry name" value="GED_dom"/>
</dbReference>
<feature type="compositionally biased region" description="Low complexity" evidence="4">
    <location>
        <begin position="724"/>
        <end position="738"/>
    </location>
</feature>
<comment type="caution">
    <text evidence="7">The sequence shown here is derived from an EMBL/GenBank/DDBJ whole genome shotgun (WGS) entry which is preliminary data.</text>
</comment>
<dbReference type="Gene3D" id="1.20.120.1240">
    <property type="entry name" value="Dynamin, middle domain"/>
    <property type="match status" value="1"/>
</dbReference>
<dbReference type="GO" id="GO:0005739">
    <property type="term" value="C:mitochondrion"/>
    <property type="evidence" value="ECO:0007669"/>
    <property type="project" value="TreeGrafter"/>
</dbReference>
<dbReference type="GO" id="GO:0000266">
    <property type="term" value="P:mitochondrial fission"/>
    <property type="evidence" value="ECO:0007669"/>
    <property type="project" value="TreeGrafter"/>
</dbReference>
<feature type="region of interest" description="Disordered" evidence="4">
    <location>
        <begin position="720"/>
        <end position="776"/>
    </location>
</feature>
<dbReference type="GO" id="GO:0048312">
    <property type="term" value="P:intracellular distribution of mitochondria"/>
    <property type="evidence" value="ECO:0007669"/>
    <property type="project" value="TreeGrafter"/>
</dbReference>
<keyword evidence="1" id="KW-0547">Nucleotide-binding</keyword>
<dbReference type="SUPFAM" id="SSF52540">
    <property type="entry name" value="P-loop containing nucleoside triphosphate hydrolases"/>
    <property type="match status" value="1"/>
</dbReference>
<dbReference type="InterPro" id="IPR030381">
    <property type="entry name" value="G_DYNAMIN_dom"/>
</dbReference>
<feature type="region of interest" description="Disordered" evidence="4">
    <location>
        <begin position="923"/>
        <end position="944"/>
    </location>
</feature>
<evidence type="ECO:0000256" key="1">
    <source>
        <dbReference type="ARBA" id="ARBA00022741"/>
    </source>
</evidence>
<sequence>MDISKSAIGSFQSPERLELLNDIDKFRQHGLHNLPQIVVCGDTSSGKSSVLGALSGINFPVSGTICTRFATEIALRYSAAEAVAGHAFITAAETASESHKSKVESFRREINSLDGIPALMDDARKQMGLPEVSGISRDVLHLRLEGRELPNLTLVDLPGLIHASRNTDDIVKVKGLVEDYFRQKESIILIVVSAENVIDNQGILTSSREFDPKGIRSIGVITKSDVLERPDKASLKPAIMELARNQNTSYQFTRGWHVVRCLNDKERTDGLDRDIVESQLFGQEQWKSVLQPKQLGMKSLRLSLSKYLHQHILQVLPELQKSLETEVKETKSSLELLGESRTTSDQRLVYLTRISRHYGKIIRDALEGNYSDAFFQDSDPVKRLRARTMALTEEYEEAMRSQGHSFYISQNQDLVGGRTSHAPEAITQSDALLKVEKLLNEHRGPELSFLFNPRLVGVLFKEQSKKWPVLTERYTSQIIHVVQDFLRKVLDFLCPSQGDTSYLIYHHILEDTIESKIDSLESKTRELFHPYEHTFLFSTKRRLQTSLKRIEDEASLRENGETSIQQRKAPGPEIMGSDHDTRVKLLQYSEAYYQVAIENFIDNVVVLGVESCLLSKLEAMFTLEIVLEMSEETRNLAGGESADTRSEREALNARLATLEKALKRCRTHTSRYNYHPFAQLPQPALKQSISKTGSETYQLKTGHVQRDILIPKSHAQVPFLSRTSQSSSSGPQPSSQSGFTLDYSKYLTTKPNSTSQRKLSAGDLGNSASTVSATTPTSKFTIPGSSIFADLKDMGSDQPHSIFTSTKNTATATPILPPKDLTSTSSLFWTAKSTASTASTATPILPSMDITSTLSPLTTTKITSSIATPTRAFGTSLTTDKAEIVGASSLSATNSFSSPAPAGVNTSPLFNFAKSPLPDQHRADGSLFGINRFDRGQVQGTKTT</sequence>
<dbReference type="GO" id="GO:0003924">
    <property type="term" value="F:GTPase activity"/>
    <property type="evidence" value="ECO:0007669"/>
    <property type="project" value="InterPro"/>
</dbReference>
<evidence type="ECO:0008006" key="9">
    <source>
        <dbReference type="Google" id="ProtNLM"/>
    </source>
</evidence>
<dbReference type="Gene3D" id="3.40.50.300">
    <property type="entry name" value="P-loop containing nucleotide triphosphate hydrolases"/>
    <property type="match status" value="1"/>
</dbReference>
<dbReference type="PRINTS" id="PR00195">
    <property type="entry name" value="DYNAMIN"/>
</dbReference>
<dbReference type="InterPro" id="IPR000375">
    <property type="entry name" value="Dynamin_stalk"/>
</dbReference>
<dbReference type="GO" id="GO:0008017">
    <property type="term" value="F:microtubule binding"/>
    <property type="evidence" value="ECO:0007669"/>
    <property type="project" value="TreeGrafter"/>
</dbReference>
<reference evidence="7 8" key="1">
    <citation type="submission" date="2023-08" db="EMBL/GenBank/DDBJ databases">
        <title>Black Yeasts Isolated from many extreme environments.</title>
        <authorList>
            <person name="Coleine C."/>
            <person name="Stajich J.E."/>
            <person name="Selbmann L."/>
        </authorList>
    </citation>
    <scope>NUCLEOTIDE SEQUENCE [LARGE SCALE GENOMIC DNA]</scope>
    <source>
        <strain evidence="7 8">CCFEE 5792</strain>
    </source>
</reference>
<gene>
    <name evidence="7" type="ORF">LTR84_000124</name>
</gene>
<keyword evidence="8" id="KW-1185">Reference proteome</keyword>
<evidence type="ECO:0000259" key="5">
    <source>
        <dbReference type="PROSITE" id="PS51388"/>
    </source>
</evidence>
<dbReference type="Proteomes" id="UP001358417">
    <property type="component" value="Unassembled WGS sequence"/>
</dbReference>
<evidence type="ECO:0000256" key="2">
    <source>
        <dbReference type="ARBA" id="ARBA00023134"/>
    </source>
</evidence>
<feature type="domain" description="GED" evidence="5">
    <location>
        <begin position="582"/>
        <end position="673"/>
    </location>
</feature>
<organism evidence="7 8">
    <name type="scientific">Exophiala bonariae</name>
    <dbReference type="NCBI Taxonomy" id="1690606"/>
    <lineage>
        <taxon>Eukaryota</taxon>
        <taxon>Fungi</taxon>
        <taxon>Dikarya</taxon>
        <taxon>Ascomycota</taxon>
        <taxon>Pezizomycotina</taxon>
        <taxon>Eurotiomycetes</taxon>
        <taxon>Chaetothyriomycetidae</taxon>
        <taxon>Chaetothyriales</taxon>
        <taxon>Herpotrichiellaceae</taxon>
        <taxon>Exophiala</taxon>
    </lineage>
</organism>
<dbReference type="PANTHER" id="PTHR11566:SF21">
    <property type="entry name" value="DYNAMIN RELATED PROTEIN 1, ISOFORM A"/>
    <property type="match status" value="1"/>
</dbReference>
<dbReference type="PANTHER" id="PTHR11566">
    <property type="entry name" value="DYNAMIN"/>
    <property type="match status" value="1"/>
</dbReference>
<dbReference type="GeneID" id="89968346"/>
<keyword evidence="2" id="KW-0342">GTP-binding</keyword>
<dbReference type="PROSITE" id="PS51388">
    <property type="entry name" value="GED"/>
    <property type="match status" value="1"/>
</dbReference>
<dbReference type="AlphaFoldDB" id="A0AAV9NQQ9"/>
<dbReference type="RefSeq" id="XP_064711615.1">
    <property type="nucleotide sequence ID" value="XM_064843755.1"/>
</dbReference>
<dbReference type="Pfam" id="PF00350">
    <property type="entry name" value="Dynamin_N"/>
    <property type="match status" value="1"/>
</dbReference>
<dbReference type="GO" id="GO:0005525">
    <property type="term" value="F:GTP binding"/>
    <property type="evidence" value="ECO:0007669"/>
    <property type="project" value="InterPro"/>
</dbReference>
<keyword evidence="3" id="KW-0175">Coiled coil</keyword>
<dbReference type="InterPro" id="IPR027417">
    <property type="entry name" value="P-loop_NTPase"/>
</dbReference>
<feature type="domain" description="Dynamin-type G" evidence="6">
    <location>
        <begin position="31"/>
        <end position="317"/>
    </location>
</feature>
<dbReference type="GO" id="GO:0005874">
    <property type="term" value="C:microtubule"/>
    <property type="evidence" value="ECO:0007669"/>
    <property type="project" value="TreeGrafter"/>
</dbReference>
<evidence type="ECO:0000256" key="4">
    <source>
        <dbReference type="SAM" id="MobiDB-lite"/>
    </source>
</evidence>
<dbReference type="GO" id="GO:0016559">
    <property type="term" value="P:peroxisome fission"/>
    <property type="evidence" value="ECO:0007669"/>
    <property type="project" value="TreeGrafter"/>
</dbReference>
<dbReference type="InterPro" id="IPR022812">
    <property type="entry name" value="Dynamin"/>
</dbReference>
<dbReference type="GO" id="GO:0006897">
    <property type="term" value="P:endocytosis"/>
    <property type="evidence" value="ECO:0007669"/>
    <property type="project" value="TreeGrafter"/>
</dbReference>
<evidence type="ECO:0000313" key="7">
    <source>
        <dbReference type="EMBL" id="KAK5064291.1"/>
    </source>
</evidence>
<dbReference type="InterPro" id="IPR045063">
    <property type="entry name" value="Dynamin_N"/>
</dbReference>
<dbReference type="SMART" id="SM00053">
    <property type="entry name" value="DYNc"/>
    <property type="match status" value="1"/>
</dbReference>
<feature type="compositionally biased region" description="Polar residues" evidence="4">
    <location>
        <begin position="746"/>
        <end position="758"/>
    </location>
</feature>
<dbReference type="CDD" id="cd08771">
    <property type="entry name" value="DLP_1"/>
    <property type="match status" value="1"/>
</dbReference>
<name>A0AAV9NQQ9_9EURO</name>
<evidence type="ECO:0000256" key="3">
    <source>
        <dbReference type="SAM" id="Coils"/>
    </source>
</evidence>
<feature type="coiled-coil region" evidence="3">
    <location>
        <begin position="641"/>
        <end position="668"/>
    </location>
</feature>
<dbReference type="Pfam" id="PF01031">
    <property type="entry name" value="Dynamin_M"/>
    <property type="match status" value="1"/>
</dbReference>
<evidence type="ECO:0000313" key="8">
    <source>
        <dbReference type="Proteomes" id="UP001358417"/>
    </source>
</evidence>
<protein>
    <recommendedName>
        <fullName evidence="9">GED domain-containing protein</fullName>
    </recommendedName>
</protein>
<evidence type="ECO:0000259" key="6">
    <source>
        <dbReference type="PROSITE" id="PS51718"/>
    </source>
</evidence>
<proteinExistence type="predicted"/>
<dbReference type="GO" id="GO:0016020">
    <property type="term" value="C:membrane"/>
    <property type="evidence" value="ECO:0007669"/>
    <property type="project" value="TreeGrafter"/>
</dbReference>